<feature type="domain" description="Ionotropic glutamate receptor C-terminal" evidence="7">
    <location>
        <begin position="49"/>
        <end position="268"/>
    </location>
</feature>
<dbReference type="Gene3D" id="3.40.190.10">
    <property type="entry name" value="Periplasmic binding protein-like II"/>
    <property type="match status" value="2"/>
</dbReference>
<dbReference type="PANTHER" id="PTHR35936:SF17">
    <property type="entry name" value="ARGININE-BINDING EXTRACELLULAR PROTEIN ARTP"/>
    <property type="match status" value="1"/>
</dbReference>
<name>A0A2W4LSH5_9PSEU</name>
<proteinExistence type="inferred from homology"/>
<keyword evidence="3 5" id="KW-0732">Signal</keyword>
<reference evidence="9" key="1">
    <citation type="submission" date="2018-05" db="EMBL/GenBank/DDBJ databases">
        <authorList>
            <person name="Lanie J.A."/>
            <person name="Ng W.-L."/>
            <person name="Kazmierczak K.M."/>
            <person name="Andrzejewski T.M."/>
            <person name="Davidsen T.M."/>
            <person name="Wayne K.J."/>
            <person name="Tettelin H."/>
            <person name="Glass J.I."/>
            <person name="Rusch D."/>
            <person name="Podicherti R."/>
            <person name="Tsui H.-C.T."/>
            <person name="Winkler M.E."/>
        </authorList>
    </citation>
    <scope>NUCLEOTIDE SEQUENCE</scope>
    <source>
        <strain evidence="9">ZC4RG45</strain>
    </source>
</reference>
<dbReference type="GO" id="GO:0030313">
    <property type="term" value="C:cell envelope"/>
    <property type="evidence" value="ECO:0007669"/>
    <property type="project" value="UniProtKB-SubCell"/>
</dbReference>
<dbReference type="EMBL" id="QGUI02000151">
    <property type="protein sequence ID" value="MFO7192976.1"/>
    <property type="molecule type" value="Genomic_DNA"/>
</dbReference>
<dbReference type="Proteomes" id="UP000249324">
    <property type="component" value="Unassembled WGS sequence"/>
</dbReference>
<dbReference type="CDD" id="cd13624">
    <property type="entry name" value="PBP2_Arg_Lys_His"/>
    <property type="match status" value="1"/>
</dbReference>
<dbReference type="SMART" id="SM00062">
    <property type="entry name" value="PBPb"/>
    <property type="match status" value="1"/>
</dbReference>
<reference evidence="8 10" key="3">
    <citation type="journal article" date="2021" name="BMC Genomics">
        <title>Genome-resolved metagenome and metatranscriptome analyses of thermophilic composting reveal key bacterial players and their metabolic interactions.</title>
        <authorList>
            <person name="Braga L.P.P."/>
            <person name="Pereira R.V."/>
            <person name="Martins L.F."/>
            <person name="Moura L.M.S."/>
            <person name="Sanchez F.B."/>
            <person name="Patane J.S.L."/>
            <person name="da Silva A.M."/>
            <person name="Setubal J.C."/>
        </authorList>
    </citation>
    <scope>NUCLEOTIDE SEQUENCE [LARGE SCALE GENOMIC DNA]</scope>
    <source>
        <strain evidence="8">ZC4RG45</strain>
    </source>
</reference>
<dbReference type="PROSITE" id="PS01039">
    <property type="entry name" value="SBP_BACTERIAL_3"/>
    <property type="match status" value="1"/>
</dbReference>
<evidence type="ECO:0000256" key="3">
    <source>
        <dbReference type="ARBA" id="ARBA00022729"/>
    </source>
</evidence>
<comment type="caution">
    <text evidence="9">The sequence shown here is derived from an EMBL/GenBank/DDBJ whole genome shotgun (WGS) entry which is preliminary data.</text>
</comment>
<feature type="domain" description="Solute-binding protein family 3/N-terminal" evidence="6">
    <location>
        <begin position="48"/>
        <end position="269"/>
    </location>
</feature>
<evidence type="ECO:0000259" key="7">
    <source>
        <dbReference type="SMART" id="SM00079"/>
    </source>
</evidence>
<protein>
    <submittedName>
        <fullName evidence="9">Basic amino acid ABC transporter substrate-binding protein</fullName>
    </submittedName>
</protein>
<evidence type="ECO:0000256" key="5">
    <source>
        <dbReference type="SAM" id="SignalP"/>
    </source>
</evidence>
<dbReference type="STRING" id="1111738.GCA_000427905_03180"/>
<evidence type="ECO:0000313" key="8">
    <source>
        <dbReference type="EMBL" id="MFO7192976.1"/>
    </source>
</evidence>
<organism evidence="9">
    <name type="scientific">Thermocrispum agreste</name>
    <dbReference type="NCBI Taxonomy" id="37925"/>
    <lineage>
        <taxon>Bacteria</taxon>
        <taxon>Bacillati</taxon>
        <taxon>Actinomycetota</taxon>
        <taxon>Actinomycetes</taxon>
        <taxon>Pseudonocardiales</taxon>
        <taxon>Pseudonocardiaceae</taxon>
        <taxon>Thermocrispum</taxon>
    </lineage>
</organism>
<dbReference type="SUPFAM" id="SSF53850">
    <property type="entry name" value="Periplasmic binding protein-like II"/>
    <property type="match status" value="1"/>
</dbReference>
<comment type="similarity">
    <text evidence="2 4">Belongs to the bacterial solute-binding protein 3 family.</text>
</comment>
<dbReference type="PROSITE" id="PS51257">
    <property type="entry name" value="PROKAR_LIPOPROTEIN"/>
    <property type="match status" value="1"/>
</dbReference>
<feature type="chain" id="PRO_5039099370" evidence="5">
    <location>
        <begin position="27"/>
        <end position="274"/>
    </location>
</feature>
<dbReference type="GO" id="GO:0015276">
    <property type="term" value="F:ligand-gated monoatomic ion channel activity"/>
    <property type="evidence" value="ECO:0007669"/>
    <property type="project" value="InterPro"/>
</dbReference>
<sequence length="274" mass="29859">MARRNKLTRLVLIPAVALALAAAGCAEEVGNSGNSQAGEKPTLVKGDKLVTCTHLPYEPFQFKKGGEIVGFDVDLVDLVAKELGVEQEIFDTAFEGIESAAVFERDDCDLAAAAMTITDERKKVMDFSVGYFDANQALLVKKGSGIKSLDDLKGKVLGVQQATTGEIYAEDHKSEFGYQTKQFEDLALLLQSVQNGQIDAAINDNTVLYDFLAKNDDVEVTEEFETGEQYGIGVKKGNKALLAVVNKVIEQAKKDGTYDKLYKKWFPEAGQAEN</sequence>
<dbReference type="Pfam" id="PF00497">
    <property type="entry name" value="SBP_bac_3"/>
    <property type="match status" value="1"/>
</dbReference>
<reference evidence="8" key="2">
    <citation type="submission" date="2018-05" db="EMBL/GenBank/DDBJ databases">
        <authorList>
            <person name="Moura L."/>
            <person name="Setubal J.C."/>
        </authorList>
    </citation>
    <scope>NUCLEOTIDE SEQUENCE</scope>
    <source>
        <strain evidence="8">ZC4RG45</strain>
    </source>
</reference>
<evidence type="ECO:0000259" key="6">
    <source>
        <dbReference type="SMART" id="SM00062"/>
    </source>
</evidence>
<evidence type="ECO:0000256" key="4">
    <source>
        <dbReference type="RuleBase" id="RU003744"/>
    </source>
</evidence>
<gene>
    <name evidence="8" type="ORF">DIU77_012100</name>
    <name evidence="9" type="ORF">DIU77_03220</name>
</gene>
<evidence type="ECO:0000313" key="10">
    <source>
        <dbReference type="Proteomes" id="UP000249324"/>
    </source>
</evidence>
<accession>A0A2W4LSH5</accession>
<reference evidence="8" key="4">
    <citation type="submission" date="2023-08" db="EMBL/GenBank/DDBJ databases">
        <authorList>
            <person name="Guima S.E.S."/>
            <person name="Martins L.F."/>
            <person name="Silva A.M."/>
            <person name="Setubal J.C."/>
        </authorList>
    </citation>
    <scope>NUCLEOTIDE SEQUENCE</scope>
    <source>
        <strain evidence="8">ZC4RG45</strain>
    </source>
</reference>
<evidence type="ECO:0000256" key="1">
    <source>
        <dbReference type="ARBA" id="ARBA00004196"/>
    </source>
</evidence>
<dbReference type="SMART" id="SM00079">
    <property type="entry name" value="PBPe"/>
    <property type="match status" value="1"/>
</dbReference>
<comment type="subcellular location">
    <subcellularLocation>
        <location evidence="1">Cell envelope</location>
    </subcellularLocation>
</comment>
<feature type="signal peptide" evidence="5">
    <location>
        <begin position="1"/>
        <end position="26"/>
    </location>
</feature>
<dbReference type="EMBL" id="QGUI01000075">
    <property type="protein sequence ID" value="PZN00624.1"/>
    <property type="molecule type" value="Genomic_DNA"/>
</dbReference>
<dbReference type="InterPro" id="IPR001638">
    <property type="entry name" value="Solute-binding_3/MltF_N"/>
</dbReference>
<dbReference type="InterPro" id="IPR001320">
    <property type="entry name" value="Iontro_rcpt_C"/>
</dbReference>
<dbReference type="AlphaFoldDB" id="A0A2W4LSH5"/>
<dbReference type="GO" id="GO:0016020">
    <property type="term" value="C:membrane"/>
    <property type="evidence" value="ECO:0007669"/>
    <property type="project" value="InterPro"/>
</dbReference>
<dbReference type="InterPro" id="IPR018313">
    <property type="entry name" value="SBP_3_CS"/>
</dbReference>
<dbReference type="PANTHER" id="PTHR35936">
    <property type="entry name" value="MEMBRANE-BOUND LYTIC MUREIN TRANSGLYCOSYLASE F"/>
    <property type="match status" value="1"/>
</dbReference>
<evidence type="ECO:0000256" key="2">
    <source>
        <dbReference type="ARBA" id="ARBA00010333"/>
    </source>
</evidence>
<evidence type="ECO:0000313" key="9">
    <source>
        <dbReference type="EMBL" id="PZN00624.1"/>
    </source>
</evidence>